<sequence length="68" mass="7946">MDEIKINTDIIKLDSFLKWCGAVSQGYEAKLFIKDGMVKVNGEVEKRRGRKLFKGYTVEFEEKIYIII</sequence>
<organism evidence="2 3">
    <name type="scientific">Candidatus Clostridium eludens</name>
    <dbReference type="NCBI Taxonomy" id="3381663"/>
    <lineage>
        <taxon>Bacteria</taxon>
        <taxon>Bacillati</taxon>
        <taxon>Bacillota</taxon>
        <taxon>Clostridia</taxon>
        <taxon>Eubacteriales</taxon>
        <taxon>Clostridiaceae</taxon>
        <taxon>Clostridium</taxon>
    </lineage>
</organism>
<gene>
    <name evidence="2" type="ORF">ACJDU8_20410</name>
</gene>
<evidence type="ECO:0000313" key="2">
    <source>
        <dbReference type="EMBL" id="MFL0197910.1"/>
    </source>
</evidence>
<accession>A0ABW8STP2</accession>
<dbReference type="CDD" id="cd00165">
    <property type="entry name" value="S4"/>
    <property type="match status" value="1"/>
</dbReference>
<dbReference type="RefSeq" id="WP_406794018.1">
    <property type="nucleotide sequence ID" value="NZ_JBJHZX010000041.1"/>
</dbReference>
<dbReference type="Proteomes" id="UP001623660">
    <property type="component" value="Unassembled WGS sequence"/>
</dbReference>
<reference evidence="2 3" key="1">
    <citation type="submission" date="2024-11" db="EMBL/GenBank/DDBJ databases">
        <authorList>
            <person name="Heng Y.C."/>
            <person name="Lim A.C.H."/>
            <person name="Lee J.K.Y."/>
            <person name="Kittelmann S."/>
        </authorList>
    </citation>
    <scope>NUCLEOTIDE SEQUENCE [LARGE SCALE GENOMIC DNA]</scope>
    <source>
        <strain evidence="2 3">WILCCON 0269</strain>
    </source>
</reference>
<comment type="caution">
    <text evidence="2">The sequence shown here is derived from an EMBL/GenBank/DDBJ whole genome shotgun (WGS) entry which is preliminary data.</text>
</comment>
<dbReference type="PROSITE" id="PS50889">
    <property type="entry name" value="S4"/>
    <property type="match status" value="1"/>
</dbReference>
<dbReference type="SUPFAM" id="SSF55174">
    <property type="entry name" value="Alpha-L RNA-binding motif"/>
    <property type="match status" value="1"/>
</dbReference>
<dbReference type="Gene3D" id="3.10.290.10">
    <property type="entry name" value="RNA-binding S4 domain"/>
    <property type="match status" value="1"/>
</dbReference>
<proteinExistence type="predicted"/>
<evidence type="ECO:0000313" key="3">
    <source>
        <dbReference type="Proteomes" id="UP001623660"/>
    </source>
</evidence>
<dbReference type="Pfam" id="PF13275">
    <property type="entry name" value="S4_2"/>
    <property type="match status" value="1"/>
</dbReference>
<protein>
    <submittedName>
        <fullName evidence="2">RNA-binding S4 domain-containing protein</fullName>
    </submittedName>
</protein>
<keyword evidence="1" id="KW-0694">RNA-binding</keyword>
<keyword evidence="3" id="KW-1185">Reference proteome</keyword>
<dbReference type="InterPro" id="IPR036986">
    <property type="entry name" value="S4_RNA-bd_sf"/>
</dbReference>
<dbReference type="EMBL" id="JBJHZX010000041">
    <property type="protein sequence ID" value="MFL0197910.1"/>
    <property type="molecule type" value="Genomic_DNA"/>
</dbReference>
<name>A0ABW8STP2_9CLOT</name>
<evidence type="ECO:0000256" key="1">
    <source>
        <dbReference type="PROSITE-ProRule" id="PRU00182"/>
    </source>
</evidence>